<dbReference type="InterPro" id="IPR011075">
    <property type="entry name" value="TetR_C"/>
</dbReference>
<dbReference type="InterPro" id="IPR036271">
    <property type="entry name" value="Tet_transcr_reg_TetR-rel_C_sf"/>
</dbReference>
<dbReference type="SUPFAM" id="SSF48498">
    <property type="entry name" value="Tetracyclin repressor-like, C-terminal domain"/>
    <property type="match status" value="1"/>
</dbReference>
<evidence type="ECO:0000313" key="7">
    <source>
        <dbReference type="EMBL" id="QDU74969.1"/>
    </source>
</evidence>
<gene>
    <name evidence="7" type="primary">yxaF</name>
    <name evidence="7" type="ORF">Pan97_19890</name>
</gene>
<protein>
    <submittedName>
        <fullName evidence="7">Putative HTH-type transcriptional regulator YxaF</fullName>
    </submittedName>
</protein>
<sequence>MLKRTVSPANSHRQTGAASTLAKPHGDFRKLKKNSILPIAMKQTGLYISGMSKTRTKKSDARQRLVETAERLFYAEGIHSVGIDRIIAEAGVAKMTLYNHFSSKDELILAVLQYREEQFGNSLAKSIDRYVSKGLSRLDAFFAALKDWFKSPGFRGCSFINASVELADAGHPASQFSTAHKVKFRELIHEIIAETVDPKVAQSVTPAIYLLVEGAIVTAVIQQSSKSADVAKDAAITLISAKSKKK</sequence>
<evidence type="ECO:0000313" key="8">
    <source>
        <dbReference type="Proteomes" id="UP000318626"/>
    </source>
</evidence>
<evidence type="ECO:0000256" key="2">
    <source>
        <dbReference type="ARBA" id="ARBA00023125"/>
    </source>
</evidence>
<evidence type="ECO:0000259" key="6">
    <source>
        <dbReference type="PROSITE" id="PS50977"/>
    </source>
</evidence>
<keyword evidence="3" id="KW-0804">Transcription</keyword>
<evidence type="ECO:0000256" key="4">
    <source>
        <dbReference type="PROSITE-ProRule" id="PRU00335"/>
    </source>
</evidence>
<name>A0A518C6W5_9BACT</name>
<feature type="region of interest" description="Disordered" evidence="5">
    <location>
        <begin position="1"/>
        <end position="24"/>
    </location>
</feature>
<dbReference type="AlphaFoldDB" id="A0A518C6W5"/>
<keyword evidence="2 4" id="KW-0238">DNA-binding</keyword>
<dbReference type="PRINTS" id="PR00455">
    <property type="entry name" value="HTHTETR"/>
</dbReference>
<evidence type="ECO:0000256" key="5">
    <source>
        <dbReference type="SAM" id="MobiDB-lite"/>
    </source>
</evidence>
<feature type="DNA-binding region" description="H-T-H motif" evidence="4">
    <location>
        <begin position="82"/>
        <end position="101"/>
    </location>
</feature>
<keyword evidence="1" id="KW-0805">Transcription regulation</keyword>
<feature type="compositionally biased region" description="Polar residues" evidence="5">
    <location>
        <begin position="7"/>
        <end position="18"/>
    </location>
</feature>
<reference evidence="8" key="1">
    <citation type="submission" date="2019-02" db="EMBL/GenBank/DDBJ databases">
        <title>Deep-cultivation of Planctomycetes and their phenomic and genomic characterization uncovers novel biology.</title>
        <authorList>
            <person name="Wiegand S."/>
            <person name="Jogler M."/>
            <person name="Boedeker C."/>
            <person name="Pinto D."/>
            <person name="Vollmers J."/>
            <person name="Rivas-Marin E."/>
            <person name="Kohn T."/>
            <person name="Peeters S.H."/>
            <person name="Heuer A."/>
            <person name="Rast P."/>
            <person name="Oberbeckmann S."/>
            <person name="Bunk B."/>
            <person name="Jeske O."/>
            <person name="Meyerdierks A."/>
            <person name="Storesund J.E."/>
            <person name="Kallscheuer N."/>
            <person name="Luecker S."/>
            <person name="Lage O.M."/>
            <person name="Pohl T."/>
            <person name="Merkel B.J."/>
            <person name="Hornburger P."/>
            <person name="Mueller R.-W."/>
            <person name="Bruemmer F."/>
            <person name="Labrenz M."/>
            <person name="Spormann A.M."/>
            <person name="Op den Camp H."/>
            <person name="Overmann J."/>
            <person name="Amann R."/>
            <person name="Jetten M.S.M."/>
            <person name="Mascher T."/>
            <person name="Medema M.H."/>
            <person name="Devos D.P."/>
            <person name="Kaster A.-K."/>
            <person name="Ovreas L."/>
            <person name="Rohde M."/>
            <person name="Galperin M.Y."/>
            <person name="Jogler C."/>
        </authorList>
    </citation>
    <scope>NUCLEOTIDE SEQUENCE [LARGE SCALE GENOMIC DNA]</scope>
    <source>
        <strain evidence="8">Pan97</strain>
    </source>
</reference>
<keyword evidence="8" id="KW-1185">Reference proteome</keyword>
<dbReference type="GO" id="GO:0003677">
    <property type="term" value="F:DNA binding"/>
    <property type="evidence" value="ECO:0007669"/>
    <property type="project" value="UniProtKB-UniRule"/>
</dbReference>
<evidence type="ECO:0000256" key="3">
    <source>
        <dbReference type="ARBA" id="ARBA00023163"/>
    </source>
</evidence>
<feature type="domain" description="HTH tetR-type" evidence="6">
    <location>
        <begin position="59"/>
        <end position="119"/>
    </location>
</feature>
<dbReference type="PANTHER" id="PTHR47506">
    <property type="entry name" value="TRANSCRIPTIONAL REGULATORY PROTEIN"/>
    <property type="match status" value="1"/>
</dbReference>
<dbReference type="InterPro" id="IPR001647">
    <property type="entry name" value="HTH_TetR"/>
</dbReference>
<dbReference type="InterPro" id="IPR009057">
    <property type="entry name" value="Homeodomain-like_sf"/>
</dbReference>
<dbReference type="PANTHER" id="PTHR47506:SF3">
    <property type="entry name" value="HTH-TYPE TRANSCRIPTIONAL REGULATOR LMRA"/>
    <property type="match status" value="1"/>
</dbReference>
<dbReference type="KEGG" id="bvo:Pan97_19890"/>
<dbReference type="Pfam" id="PF16925">
    <property type="entry name" value="TetR_C_13"/>
    <property type="match status" value="1"/>
</dbReference>
<dbReference type="Gene3D" id="1.10.357.10">
    <property type="entry name" value="Tetracycline Repressor, domain 2"/>
    <property type="match status" value="1"/>
</dbReference>
<evidence type="ECO:0000256" key="1">
    <source>
        <dbReference type="ARBA" id="ARBA00023015"/>
    </source>
</evidence>
<dbReference type="Pfam" id="PF00440">
    <property type="entry name" value="TetR_N"/>
    <property type="match status" value="1"/>
</dbReference>
<proteinExistence type="predicted"/>
<dbReference type="SUPFAM" id="SSF46689">
    <property type="entry name" value="Homeodomain-like"/>
    <property type="match status" value="1"/>
</dbReference>
<dbReference type="Proteomes" id="UP000318626">
    <property type="component" value="Chromosome"/>
</dbReference>
<organism evidence="7 8">
    <name type="scientific">Bremerella volcania</name>
    <dbReference type="NCBI Taxonomy" id="2527984"/>
    <lineage>
        <taxon>Bacteria</taxon>
        <taxon>Pseudomonadati</taxon>
        <taxon>Planctomycetota</taxon>
        <taxon>Planctomycetia</taxon>
        <taxon>Pirellulales</taxon>
        <taxon>Pirellulaceae</taxon>
        <taxon>Bremerella</taxon>
    </lineage>
</organism>
<dbReference type="EMBL" id="CP036289">
    <property type="protein sequence ID" value="QDU74969.1"/>
    <property type="molecule type" value="Genomic_DNA"/>
</dbReference>
<accession>A0A518C6W5</accession>
<dbReference type="PROSITE" id="PS50977">
    <property type="entry name" value="HTH_TETR_2"/>
    <property type="match status" value="1"/>
</dbReference>